<name>A0A1M7Y5W7_9BACT</name>
<dbReference type="CDD" id="cd17546">
    <property type="entry name" value="REC_hyHK_CKI1_RcsC-like"/>
    <property type="match status" value="1"/>
</dbReference>
<feature type="coiled-coil region" evidence="12">
    <location>
        <begin position="220"/>
        <end position="278"/>
    </location>
</feature>
<keyword evidence="13" id="KW-1133">Transmembrane helix</keyword>
<evidence type="ECO:0000256" key="11">
    <source>
        <dbReference type="PROSITE-ProRule" id="PRU00169"/>
    </source>
</evidence>
<dbReference type="PROSITE" id="PS50109">
    <property type="entry name" value="HIS_KIN"/>
    <property type="match status" value="1"/>
</dbReference>
<dbReference type="SMART" id="SM00448">
    <property type="entry name" value="REC"/>
    <property type="match status" value="1"/>
</dbReference>
<dbReference type="Pfam" id="PF00512">
    <property type="entry name" value="HisKA"/>
    <property type="match status" value="1"/>
</dbReference>
<dbReference type="PANTHER" id="PTHR45339">
    <property type="entry name" value="HYBRID SIGNAL TRANSDUCTION HISTIDINE KINASE J"/>
    <property type="match status" value="1"/>
</dbReference>
<keyword evidence="4 11" id="KW-0597">Phosphoprotein</keyword>
<dbReference type="PANTHER" id="PTHR45339:SF5">
    <property type="entry name" value="HISTIDINE KINASE"/>
    <property type="match status" value="1"/>
</dbReference>
<dbReference type="GO" id="GO:0016020">
    <property type="term" value="C:membrane"/>
    <property type="evidence" value="ECO:0007669"/>
    <property type="project" value="UniProtKB-SubCell"/>
</dbReference>
<dbReference type="SMART" id="SM00388">
    <property type="entry name" value="HisKA"/>
    <property type="match status" value="1"/>
</dbReference>
<dbReference type="GO" id="GO:0000155">
    <property type="term" value="F:phosphorelay sensor kinase activity"/>
    <property type="evidence" value="ECO:0007669"/>
    <property type="project" value="InterPro"/>
</dbReference>
<feature type="transmembrane region" description="Helical" evidence="13">
    <location>
        <begin position="151"/>
        <end position="174"/>
    </location>
</feature>
<dbReference type="InterPro" id="IPR036097">
    <property type="entry name" value="HisK_dim/P_sf"/>
</dbReference>
<evidence type="ECO:0000259" key="14">
    <source>
        <dbReference type="PROSITE" id="PS50109"/>
    </source>
</evidence>
<dbReference type="PROSITE" id="PS50885">
    <property type="entry name" value="HAMP"/>
    <property type="match status" value="1"/>
</dbReference>
<feature type="modified residue" description="4-aspartylphosphate" evidence="11">
    <location>
        <position position="573"/>
    </location>
</feature>
<keyword evidence="9" id="KW-0902">Two-component regulatory system</keyword>
<dbReference type="AlphaFoldDB" id="A0A1M7Y5W7"/>
<dbReference type="SUPFAM" id="SSF158472">
    <property type="entry name" value="HAMP domain-like"/>
    <property type="match status" value="1"/>
</dbReference>
<gene>
    <name evidence="17" type="ORF">SAMN02745220_02068</name>
</gene>
<dbReference type="SUPFAM" id="SSF52172">
    <property type="entry name" value="CheY-like"/>
    <property type="match status" value="1"/>
</dbReference>
<reference evidence="17 18" key="1">
    <citation type="submission" date="2016-12" db="EMBL/GenBank/DDBJ databases">
        <authorList>
            <person name="Song W.-J."/>
            <person name="Kurnit D.M."/>
        </authorList>
    </citation>
    <scope>NUCLEOTIDE SEQUENCE [LARGE SCALE GENOMIC DNA]</scope>
    <source>
        <strain evidence="17 18">DSM 18488</strain>
    </source>
</reference>
<dbReference type="FunFam" id="1.10.287.130:FF:000038">
    <property type="entry name" value="Sensory transduction histidine kinase"/>
    <property type="match status" value="1"/>
</dbReference>
<dbReference type="STRING" id="1121416.SAMN02745220_02068"/>
<proteinExistence type="predicted"/>
<dbReference type="InterPro" id="IPR036890">
    <property type="entry name" value="HATPase_C_sf"/>
</dbReference>
<keyword evidence="6" id="KW-0547">Nucleotide-binding</keyword>
<evidence type="ECO:0000259" key="15">
    <source>
        <dbReference type="PROSITE" id="PS50110"/>
    </source>
</evidence>
<dbReference type="InterPro" id="IPR003660">
    <property type="entry name" value="HAMP_dom"/>
</dbReference>
<dbReference type="OrthoDB" id="9812395at2"/>
<dbReference type="InterPro" id="IPR001789">
    <property type="entry name" value="Sig_transdc_resp-reg_receiver"/>
</dbReference>
<dbReference type="InterPro" id="IPR005467">
    <property type="entry name" value="His_kinase_dom"/>
</dbReference>
<dbReference type="SUPFAM" id="SSF55874">
    <property type="entry name" value="ATPase domain of HSP90 chaperone/DNA topoisomerase II/histidine kinase"/>
    <property type="match status" value="1"/>
</dbReference>
<dbReference type="Pfam" id="PF02518">
    <property type="entry name" value="HATPase_c"/>
    <property type="match status" value="1"/>
</dbReference>
<feature type="transmembrane region" description="Helical" evidence="13">
    <location>
        <begin position="12"/>
        <end position="31"/>
    </location>
</feature>
<evidence type="ECO:0000256" key="10">
    <source>
        <dbReference type="ARBA" id="ARBA00023136"/>
    </source>
</evidence>
<evidence type="ECO:0000256" key="5">
    <source>
        <dbReference type="ARBA" id="ARBA00022679"/>
    </source>
</evidence>
<evidence type="ECO:0000256" key="7">
    <source>
        <dbReference type="ARBA" id="ARBA00022777"/>
    </source>
</evidence>
<dbReference type="InterPro" id="IPR003661">
    <property type="entry name" value="HisK_dim/P_dom"/>
</dbReference>
<feature type="domain" description="Response regulatory" evidence="15">
    <location>
        <begin position="524"/>
        <end position="640"/>
    </location>
</feature>
<dbReference type="Gene3D" id="3.40.50.2300">
    <property type="match status" value="1"/>
</dbReference>
<dbReference type="PRINTS" id="PR00344">
    <property type="entry name" value="BCTRLSENSOR"/>
</dbReference>
<sequence length="732" mass="81032">MTIGARLKPRIILGTLLVLLVCIVIVCAFFLSRERERLENEIKSQGLALANLVAQFSATPIEKYSFFIVQEVARNVEEAEGVAFCEIYDSNGKSLVQVDATVRGKPIEKKKRRVGDDILIIETPIVSEDNLLGKVEIGLELASVEKEIQAYIIRLGIGVLVLLLLVGISINIYLSYAFVSPVIHLSEVVQHLAKGEFHETKIAQRGDEIGDLARGFNVMSNNLKQLYQDLENKVDERTADLARTNRRLEQEIAIREKAEEDLNTAKEAAERANQYKSNFIANMSHEIRTPLNAILGYAQILQSRNDLDGQVRKSVEAIDKGGSHLLGIINDILDLSKIEAGRMELKPASFDLCLLLRNMASLFELRCTDKSLTWQVVGIDTQQAIPVIADAGKLRQILINLLGNAVKFTNKGGVVLRVIREDADRYRFCIEDTGPGIPEAHREQIFEPFSEMSSNSGKEGTGLGLSITIKFLEMMGSRLEVLANEPNGCRFCFDLVLPPADKSSLPAETQQDRIKGLLSDTPLTALIVDDDKLSRAMLAHLLNKADVATTEADNGLEALKALQQNRPDIIFMDRYMPKMDGAETIKNIQRIYGDQAPPIVMITAAAFDSASETQELMGIEGIIIKPLDIRQVFKCMASVLGLPLQYDALGGDSLEHANSQISHKEKLQLPQGLHDRLLSAAEFGKISQLRELAKELAATPGVSSAFTAQFRRHLELYELPEIVTLLQATETI</sequence>
<dbReference type="Gene3D" id="6.10.340.10">
    <property type="match status" value="1"/>
</dbReference>
<keyword evidence="8" id="KW-0067">ATP-binding</keyword>
<evidence type="ECO:0000313" key="17">
    <source>
        <dbReference type="EMBL" id="SHO47955.1"/>
    </source>
</evidence>
<dbReference type="Proteomes" id="UP000184603">
    <property type="component" value="Unassembled WGS sequence"/>
</dbReference>
<evidence type="ECO:0000256" key="9">
    <source>
        <dbReference type="ARBA" id="ARBA00023012"/>
    </source>
</evidence>
<dbReference type="InterPro" id="IPR011006">
    <property type="entry name" value="CheY-like_superfamily"/>
</dbReference>
<dbReference type="Pfam" id="PF00072">
    <property type="entry name" value="Response_reg"/>
    <property type="match status" value="1"/>
</dbReference>
<accession>A0A1M7Y5W7</accession>
<keyword evidence="18" id="KW-1185">Reference proteome</keyword>
<dbReference type="PROSITE" id="PS50110">
    <property type="entry name" value="RESPONSE_REGULATORY"/>
    <property type="match status" value="1"/>
</dbReference>
<dbReference type="EC" id="2.7.13.3" evidence="3"/>
<keyword evidence="13" id="KW-0812">Transmembrane</keyword>
<feature type="domain" description="HAMP" evidence="16">
    <location>
        <begin position="176"/>
        <end position="228"/>
    </location>
</feature>
<keyword evidence="5" id="KW-0808">Transferase</keyword>
<evidence type="ECO:0000256" key="13">
    <source>
        <dbReference type="SAM" id="Phobius"/>
    </source>
</evidence>
<keyword evidence="10 13" id="KW-0472">Membrane</keyword>
<dbReference type="Gene3D" id="3.30.565.10">
    <property type="entry name" value="Histidine kinase-like ATPase, C-terminal domain"/>
    <property type="match status" value="1"/>
</dbReference>
<dbReference type="SMART" id="SM00304">
    <property type="entry name" value="HAMP"/>
    <property type="match status" value="1"/>
</dbReference>
<dbReference type="CDD" id="cd00082">
    <property type="entry name" value="HisKA"/>
    <property type="match status" value="1"/>
</dbReference>
<dbReference type="RefSeq" id="WP_073613359.1">
    <property type="nucleotide sequence ID" value="NZ_FRFE01000008.1"/>
</dbReference>
<organism evidence="17 18">
    <name type="scientific">Desulfopila aestuarii DSM 18488</name>
    <dbReference type="NCBI Taxonomy" id="1121416"/>
    <lineage>
        <taxon>Bacteria</taxon>
        <taxon>Pseudomonadati</taxon>
        <taxon>Thermodesulfobacteriota</taxon>
        <taxon>Desulfobulbia</taxon>
        <taxon>Desulfobulbales</taxon>
        <taxon>Desulfocapsaceae</taxon>
        <taxon>Desulfopila</taxon>
    </lineage>
</organism>
<evidence type="ECO:0000256" key="8">
    <source>
        <dbReference type="ARBA" id="ARBA00022840"/>
    </source>
</evidence>
<feature type="domain" description="Histidine kinase" evidence="14">
    <location>
        <begin position="282"/>
        <end position="499"/>
    </location>
</feature>
<evidence type="ECO:0000259" key="16">
    <source>
        <dbReference type="PROSITE" id="PS50885"/>
    </source>
</evidence>
<evidence type="ECO:0000256" key="12">
    <source>
        <dbReference type="SAM" id="Coils"/>
    </source>
</evidence>
<evidence type="ECO:0000256" key="1">
    <source>
        <dbReference type="ARBA" id="ARBA00000085"/>
    </source>
</evidence>
<dbReference type="InterPro" id="IPR004358">
    <property type="entry name" value="Sig_transdc_His_kin-like_C"/>
</dbReference>
<evidence type="ECO:0000256" key="3">
    <source>
        <dbReference type="ARBA" id="ARBA00012438"/>
    </source>
</evidence>
<evidence type="ECO:0000256" key="6">
    <source>
        <dbReference type="ARBA" id="ARBA00022741"/>
    </source>
</evidence>
<dbReference type="SUPFAM" id="SSF47384">
    <property type="entry name" value="Homodimeric domain of signal transducing histidine kinase"/>
    <property type="match status" value="1"/>
</dbReference>
<comment type="catalytic activity">
    <reaction evidence="1">
        <text>ATP + protein L-histidine = ADP + protein N-phospho-L-histidine.</text>
        <dbReference type="EC" id="2.7.13.3"/>
    </reaction>
</comment>
<evidence type="ECO:0000256" key="2">
    <source>
        <dbReference type="ARBA" id="ARBA00004370"/>
    </source>
</evidence>
<evidence type="ECO:0000256" key="4">
    <source>
        <dbReference type="ARBA" id="ARBA00022553"/>
    </source>
</evidence>
<evidence type="ECO:0000313" key="18">
    <source>
        <dbReference type="Proteomes" id="UP000184603"/>
    </source>
</evidence>
<dbReference type="Pfam" id="PF00672">
    <property type="entry name" value="HAMP"/>
    <property type="match status" value="1"/>
</dbReference>
<dbReference type="SMART" id="SM00387">
    <property type="entry name" value="HATPase_c"/>
    <property type="match status" value="1"/>
</dbReference>
<dbReference type="Gene3D" id="1.10.287.130">
    <property type="match status" value="1"/>
</dbReference>
<dbReference type="CDD" id="cd16922">
    <property type="entry name" value="HATPase_EvgS-ArcB-TorS-like"/>
    <property type="match status" value="1"/>
</dbReference>
<dbReference type="InterPro" id="IPR003594">
    <property type="entry name" value="HATPase_dom"/>
</dbReference>
<protein>
    <recommendedName>
        <fullName evidence="3">histidine kinase</fullName>
        <ecNumber evidence="3">2.7.13.3</ecNumber>
    </recommendedName>
</protein>
<comment type="subcellular location">
    <subcellularLocation>
        <location evidence="2">Membrane</location>
    </subcellularLocation>
</comment>
<dbReference type="CDD" id="cd06225">
    <property type="entry name" value="HAMP"/>
    <property type="match status" value="1"/>
</dbReference>
<keyword evidence="12" id="KW-0175">Coiled coil</keyword>
<keyword evidence="7 17" id="KW-0418">Kinase</keyword>
<dbReference type="EMBL" id="FRFE01000008">
    <property type="protein sequence ID" value="SHO47955.1"/>
    <property type="molecule type" value="Genomic_DNA"/>
</dbReference>
<dbReference type="GO" id="GO:0005524">
    <property type="term" value="F:ATP binding"/>
    <property type="evidence" value="ECO:0007669"/>
    <property type="project" value="UniProtKB-KW"/>
</dbReference>